<dbReference type="CDD" id="cd18774">
    <property type="entry name" value="PDC2_HK_sensor"/>
    <property type="match status" value="1"/>
</dbReference>
<keyword evidence="1" id="KW-0812">Transmembrane</keyword>
<dbReference type="InterPro" id="IPR013656">
    <property type="entry name" value="PAS_4"/>
</dbReference>
<protein>
    <submittedName>
        <fullName evidence="3">Cyclic di-GMP phosphodiesterase response regulator RpfG</fullName>
        <ecNumber evidence="3">3.1.4.52</ecNumber>
    </submittedName>
</protein>
<proteinExistence type="predicted"/>
<reference evidence="3 4" key="1">
    <citation type="submission" date="2017-03" db="EMBL/GenBank/DDBJ databases">
        <authorList>
            <person name="Afonso C.L."/>
            <person name="Miller P.J."/>
            <person name="Scott M.A."/>
            <person name="Spackman E."/>
            <person name="Goraichik I."/>
            <person name="Dimitrov K.M."/>
            <person name="Suarez D.L."/>
            <person name="Swayne D.E."/>
        </authorList>
    </citation>
    <scope>NUCLEOTIDE SEQUENCE [LARGE SCALE GENOMIC DNA]</scope>
    <source>
        <strain evidence="3 4">CECT 7691</strain>
    </source>
</reference>
<dbReference type="NCBIfam" id="TIGR00229">
    <property type="entry name" value="sensory_box"/>
    <property type="match status" value="1"/>
</dbReference>
<dbReference type="GO" id="GO:0071111">
    <property type="term" value="F:cyclic-guanylate-specific phosphodiesterase activity"/>
    <property type="evidence" value="ECO:0007669"/>
    <property type="project" value="UniProtKB-EC"/>
</dbReference>
<keyword evidence="3" id="KW-0378">Hydrolase</keyword>
<feature type="transmembrane region" description="Helical" evidence="1">
    <location>
        <begin position="339"/>
        <end position="358"/>
    </location>
</feature>
<dbReference type="InterPro" id="IPR003607">
    <property type="entry name" value="HD/PDEase_dom"/>
</dbReference>
<dbReference type="Proteomes" id="UP000193200">
    <property type="component" value="Unassembled WGS sequence"/>
</dbReference>
<dbReference type="PANTHER" id="PTHR43155">
    <property type="entry name" value="CYCLIC DI-GMP PHOSPHODIESTERASE PA4108-RELATED"/>
    <property type="match status" value="1"/>
</dbReference>
<sequence>MIGDLAGAAGHTPARLEGRLPLIGGLILIAAVLVGAFFSWRFVESERARELQQWQVRLGLVADSRAAAVEQWLDDRRGTLRDLVENASVQLYLTELSLARDGGGRAGGAGAESEYLANLLEVVAERDGYTAPVVGPRVNANVARVGQAGLGLTDADGNLLVATRDMPPMTTALREAMARAAGGEAAFVDIHENAAGNLSLGFVLPVFAVQESAAGSRVVGFAVGLRLLGDGFFRLLDQPGETAESAETFLVRKDGAMIVYLTPLRDGTPAMKRRLAADSADLAAARLVADRGGFTLTRRYDGTPVLATGRALAGAPWYLVRMIARDEALAAVEQRLDTILIVLFASIIGVAIAIFAVWRHGSSVRAHAMAGDYRAMAERLEEYSDFLRIVTDRQPTAIAVVDGEDRFTFANAGAAAGAGIGQEDMIGMRLRQVIGPVMARDIEETNAAVRGDGHARTVTRRIAAEENDDGSGERIVLREHRPLGESAQKRGRILIVEHDITELVVERERREQVMRDLVSTLVTLVDRRDPFSADQSRRVVEVAAAIATELEVDETTAQTIDIAARLMNLGKLLVPSNLLTKLGALDDDEKQLIRDSILQTGDLLAGLDFRLPVVETLREVQEHWDGTGYPNGREGERILIAARIIAVANAFVGMVSPRAYRSGMDFSTACDVLSANGGRRFDRRVVSALVYVLENRGGRERWAYFSEPPKLIAHLPE</sequence>
<gene>
    <name evidence="3" type="primary">rpfG_2</name>
    <name evidence="3" type="ORF">OCH7691_00942</name>
</gene>
<evidence type="ECO:0000256" key="1">
    <source>
        <dbReference type="SAM" id="Phobius"/>
    </source>
</evidence>
<dbReference type="AlphaFoldDB" id="A0A1Y5S088"/>
<dbReference type="RefSeq" id="WP_085882220.1">
    <property type="nucleotide sequence ID" value="NZ_FWFR01000001.1"/>
</dbReference>
<dbReference type="PANTHER" id="PTHR43155:SF2">
    <property type="entry name" value="CYCLIC DI-GMP PHOSPHODIESTERASE PA4108"/>
    <property type="match status" value="1"/>
</dbReference>
<keyword evidence="1" id="KW-1133">Transmembrane helix</keyword>
<accession>A0A1Y5S088</accession>
<organism evidence="3 4">
    <name type="scientific">Oceanibacterium hippocampi</name>
    <dbReference type="NCBI Taxonomy" id="745714"/>
    <lineage>
        <taxon>Bacteria</taxon>
        <taxon>Pseudomonadati</taxon>
        <taxon>Pseudomonadota</taxon>
        <taxon>Alphaproteobacteria</taxon>
        <taxon>Sneathiellales</taxon>
        <taxon>Sneathiellaceae</taxon>
        <taxon>Oceanibacterium</taxon>
    </lineage>
</organism>
<dbReference type="EMBL" id="FWFR01000001">
    <property type="protein sequence ID" value="SLN28241.1"/>
    <property type="molecule type" value="Genomic_DNA"/>
</dbReference>
<keyword evidence="1" id="KW-0472">Membrane</keyword>
<dbReference type="SUPFAM" id="SSF55785">
    <property type="entry name" value="PYP-like sensor domain (PAS domain)"/>
    <property type="match status" value="1"/>
</dbReference>
<dbReference type="EC" id="3.1.4.52" evidence="3"/>
<feature type="transmembrane region" description="Helical" evidence="1">
    <location>
        <begin position="20"/>
        <end position="43"/>
    </location>
</feature>
<dbReference type="Pfam" id="PF08448">
    <property type="entry name" value="PAS_4"/>
    <property type="match status" value="1"/>
</dbReference>
<keyword evidence="4" id="KW-1185">Reference proteome</keyword>
<dbReference type="Pfam" id="PF13487">
    <property type="entry name" value="HD_5"/>
    <property type="match status" value="1"/>
</dbReference>
<dbReference type="InterPro" id="IPR037522">
    <property type="entry name" value="HD_GYP_dom"/>
</dbReference>
<dbReference type="Gene3D" id="3.30.450.20">
    <property type="entry name" value="PAS domain"/>
    <property type="match status" value="1"/>
</dbReference>
<dbReference type="CDD" id="cd00077">
    <property type="entry name" value="HDc"/>
    <property type="match status" value="1"/>
</dbReference>
<dbReference type="InParanoid" id="A0A1Y5S088"/>
<dbReference type="InterPro" id="IPR000014">
    <property type="entry name" value="PAS"/>
</dbReference>
<dbReference type="Gene3D" id="1.10.3210.10">
    <property type="entry name" value="Hypothetical protein af1432"/>
    <property type="match status" value="1"/>
</dbReference>
<evidence type="ECO:0000313" key="4">
    <source>
        <dbReference type="Proteomes" id="UP000193200"/>
    </source>
</evidence>
<name>A0A1Y5S088_9PROT</name>
<dbReference type="PROSITE" id="PS51832">
    <property type="entry name" value="HD_GYP"/>
    <property type="match status" value="1"/>
</dbReference>
<dbReference type="InterPro" id="IPR035965">
    <property type="entry name" value="PAS-like_dom_sf"/>
</dbReference>
<dbReference type="SMART" id="SM00091">
    <property type="entry name" value="PAS"/>
    <property type="match status" value="1"/>
</dbReference>
<dbReference type="SUPFAM" id="SSF109604">
    <property type="entry name" value="HD-domain/PDEase-like"/>
    <property type="match status" value="1"/>
</dbReference>
<evidence type="ECO:0000313" key="3">
    <source>
        <dbReference type="EMBL" id="SLN28241.1"/>
    </source>
</evidence>
<evidence type="ECO:0000259" key="2">
    <source>
        <dbReference type="PROSITE" id="PS51832"/>
    </source>
</evidence>
<feature type="domain" description="HD-GYP" evidence="2">
    <location>
        <begin position="510"/>
        <end position="705"/>
    </location>
</feature>